<dbReference type="Pfam" id="PF08354">
    <property type="entry name" value="Fas1-AflB-like_hel"/>
    <property type="match status" value="1"/>
</dbReference>
<dbReference type="Gene3D" id="1.20.930.70">
    <property type="match status" value="1"/>
</dbReference>
<keyword evidence="2" id="KW-0378">Hydrolase</keyword>
<dbReference type="Gene3D" id="2.40.128.700">
    <property type="match status" value="1"/>
</dbReference>
<evidence type="ECO:0000256" key="2">
    <source>
        <dbReference type="ARBA" id="ARBA00022801"/>
    </source>
</evidence>
<dbReference type="Pfam" id="PF00698">
    <property type="entry name" value="Acyl_transf_1"/>
    <property type="match status" value="1"/>
</dbReference>
<evidence type="ECO:0000256" key="4">
    <source>
        <dbReference type="ARBA" id="ARBA00023002"/>
    </source>
</evidence>
<dbReference type="InterPro" id="IPR002539">
    <property type="entry name" value="MaoC-like_dom"/>
</dbReference>
<dbReference type="Gene3D" id="3.40.366.10">
    <property type="entry name" value="Malonyl-Coenzyme A Acyl Carrier Protein, domain 2"/>
    <property type="match status" value="1"/>
</dbReference>
<dbReference type="PANTHER" id="PTHR10982:SF21">
    <property type="entry name" value="FATTY ACID SYNTHASE SUBUNIT BETA"/>
    <property type="match status" value="1"/>
</dbReference>
<dbReference type="PRINTS" id="PR01483">
    <property type="entry name" value="FASYNTHASE"/>
</dbReference>
<name>A0A2K3QG65_9HYPO</name>
<keyword evidence="4" id="KW-0560">Oxidoreductase</keyword>
<dbReference type="InterPro" id="IPR016035">
    <property type="entry name" value="Acyl_Trfase/lysoPLipase"/>
</dbReference>
<keyword evidence="7" id="KW-1185">Reference proteome</keyword>
<dbReference type="EMBL" id="NRSZ01000540">
    <property type="protein sequence ID" value="PNY26529.1"/>
    <property type="molecule type" value="Genomic_DNA"/>
</dbReference>
<accession>A0A2K3QG65</accession>
<dbReference type="PANTHER" id="PTHR10982">
    <property type="entry name" value="MALONYL COA-ACYL CARRIER PROTEIN TRANSACYLASE"/>
    <property type="match status" value="1"/>
</dbReference>
<dbReference type="InterPro" id="IPR050830">
    <property type="entry name" value="Fungal_FAS"/>
</dbReference>
<dbReference type="GO" id="GO:0016787">
    <property type="term" value="F:hydrolase activity"/>
    <property type="evidence" value="ECO:0007669"/>
    <property type="project" value="UniProtKB-KW"/>
</dbReference>
<dbReference type="OrthoDB" id="4251012at2759"/>
<dbReference type="InterPro" id="IPR029069">
    <property type="entry name" value="HotDog_dom_sf"/>
</dbReference>
<dbReference type="SMART" id="SM00827">
    <property type="entry name" value="PKS_AT"/>
    <property type="match status" value="1"/>
</dbReference>
<keyword evidence="1" id="KW-0808">Transferase</keyword>
<dbReference type="Pfam" id="PF17951">
    <property type="entry name" value="FAS_meander"/>
    <property type="match status" value="1"/>
</dbReference>
<protein>
    <submittedName>
        <fullName evidence="6">Fatty acid synthase</fullName>
    </submittedName>
</protein>
<dbReference type="Proteomes" id="UP000236621">
    <property type="component" value="Unassembled WGS sequence"/>
</dbReference>
<dbReference type="STRING" id="45235.A0A2K3QG65"/>
<comment type="caution">
    <text evidence="6">The sequence shown here is derived from an EMBL/GenBank/DDBJ whole genome shotgun (WGS) entry which is preliminary data.</text>
</comment>
<proteinExistence type="predicted"/>
<dbReference type="Gene3D" id="3.10.129.10">
    <property type="entry name" value="Hotdog Thioesterase"/>
    <property type="match status" value="1"/>
</dbReference>
<feature type="domain" description="Malonyl-CoA:ACP transacylase (MAT)" evidence="5">
    <location>
        <begin position="823"/>
        <end position="1195"/>
    </location>
</feature>
<dbReference type="InterPro" id="IPR003965">
    <property type="entry name" value="Fatty_acid_synthase"/>
</dbReference>
<dbReference type="InterPro" id="IPR040883">
    <property type="entry name" value="FAS_meander"/>
</dbReference>
<reference evidence="6 7" key="1">
    <citation type="submission" date="2017-08" db="EMBL/GenBank/DDBJ databases">
        <title>Harnessing the power of phylogenomics to disentangle the directionality and signatures of interkingdom host jumping in the parasitic fungal genus Tolypocladium.</title>
        <authorList>
            <person name="Quandt C.A."/>
            <person name="Patterson W."/>
            <person name="Spatafora J.W."/>
        </authorList>
    </citation>
    <scope>NUCLEOTIDE SEQUENCE [LARGE SCALE GENOMIC DNA]</scope>
    <source>
        <strain evidence="6 7">CBS 113982</strain>
    </source>
</reference>
<dbReference type="InterPro" id="IPR014043">
    <property type="entry name" value="Acyl_transferase_dom"/>
</dbReference>
<dbReference type="SUPFAM" id="SSF54637">
    <property type="entry name" value="Thioesterase/thiol ester dehydrase-isomerase"/>
    <property type="match status" value="1"/>
</dbReference>
<evidence type="ECO:0000313" key="6">
    <source>
        <dbReference type="EMBL" id="PNY26529.1"/>
    </source>
</evidence>
<evidence type="ECO:0000256" key="1">
    <source>
        <dbReference type="ARBA" id="ARBA00022679"/>
    </source>
</evidence>
<dbReference type="GO" id="GO:0004318">
    <property type="term" value="F:enoyl-[acyl-carrier-protein] reductase (NADH) activity"/>
    <property type="evidence" value="ECO:0007669"/>
    <property type="project" value="InterPro"/>
</dbReference>
<evidence type="ECO:0000313" key="7">
    <source>
        <dbReference type="Proteomes" id="UP000236621"/>
    </source>
</evidence>
<organism evidence="6 7">
    <name type="scientific">Tolypocladium capitatum</name>
    <dbReference type="NCBI Taxonomy" id="45235"/>
    <lineage>
        <taxon>Eukaryota</taxon>
        <taxon>Fungi</taxon>
        <taxon>Dikarya</taxon>
        <taxon>Ascomycota</taxon>
        <taxon>Pezizomycotina</taxon>
        <taxon>Sordariomycetes</taxon>
        <taxon>Hypocreomycetidae</taxon>
        <taxon>Hypocreales</taxon>
        <taxon>Ophiocordycipitaceae</taxon>
        <taxon>Tolypocladium</taxon>
    </lineage>
</organism>
<dbReference type="GO" id="GO:0019171">
    <property type="term" value="F:(3R)-hydroxyacyl-[acyl-carrier-protein] dehydratase activity"/>
    <property type="evidence" value="ECO:0007669"/>
    <property type="project" value="InterPro"/>
</dbReference>
<dbReference type="InterPro" id="IPR001227">
    <property type="entry name" value="Ac_transferase_dom_sf"/>
</dbReference>
<dbReference type="Pfam" id="PF01575">
    <property type="entry name" value="MaoC_dehydratas"/>
    <property type="match status" value="1"/>
</dbReference>
<dbReference type="GO" id="GO:0005835">
    <property type="term" value="C:fatty acid synthase complex"/>
    <property type="evidence" value="ECO:0007669"/>
    <property type="project" value="InterPro"/>
</dbReference>
<evidence type="ECO:0000256" key="3">
    <source>
        <dbReference type="ARBA" id="ARBA00022857"/>
    </source>
</evidence>
<evidence type="ECO:0000259" key="5">
    <source>
        <dbReference type="SMART" id="SM00827"/>
    </source>
</evidence>
<sequence>MHVVATRGMRLWAELDETLFSQPKAKMLALLRSRRTYLIARLNADYQKVWFGLDYASGDPVDLADMTYVDVIRRLLELLRPARKGDWTHPSYRRVFDDFVARTLERFGGTRGPSHVDPRAQVDAMAAELPGAGRHLLSVEDVDYFVHLCRRRGQRAVPFIAVLDSDFAVWFKKDPLWQSEDLDSTHHGDVGRVCILCGPVAVQHCREVDVPVGTLLRRIDQGYRDREAVARGPGLPAPAAASRAAPPLYEEHELVRSIGASSVFVEGKDAVRLADDVDPDALDSDLWFLLLGSRMSPRGRCLFGTRKLVSGGRAYENPVRRIFAARPGAVVRFPRRGDGVLAAEAELYGGSGQSAPVEATVSVDGDSINVVVFARCTRDAKVKELALRFEYDGSRPYAPLVQVTHDGTRRMCDFYQGVLLGDGGHALESRLHVMRHAPLAATREHVLAWMKAVDGQGLDAPQHIGPAGELPIEFITICVMSATWRHLLTWEWDLSRMLHRHTKVHMRPGRRMLSVGDRVTLTSRFGSLYNRDSGIEVGVEFTYERDGEVFADLTYAFMVLGQRVPESDCFERGVPATWAMPLRSEADVQAVLAKPWFRPVPGADPPRPGQTMVFELRRDVSPRAGGGLAARTSGEVWLRDGDCHGDEDGSGERPPRCAYVEQVVEHDRADPVADFIKRAAGPAGVPAQRSEAPGIRRTFTLTMPDNSTEYAEEGGDFNPIHTVPAFARLSGFGAPIYHGNHTVAMVLHLVRREIEGASTATLRGYECGFPAVVSPGDTLSVAVSHVGMDGGGALLGFSVRREGSGELVLAGEIALAASPAAFLFTGQGSQFTGMGLDIIGRSEPGRQVWTEADEYFESHWGFSISDIVRRNPTTLTINFCGRQGMRVRQNYLDLQAMVGSCPAAGATGLFEGLHGRSRSYRLGHKEGLLSMTQFAQPAIFVVQKANFEHLRRLARVPSDARFAGHSLGEFAALGCMTSALPLAAALKIVFVRGALMQAAVPRDPVGRSGFAMVAVDPSRVSRECQERHILSVVEEIAGCTGLLLQMVNFNVRGRQYVCAGDKRGLDLLQRITDDLHRDPSELGAAGWQGRLVAKYNTDLGAISASDVTLTRGKATVPLKGIDVPFHSGLLAPMRQLFRRVLIDGVDKTQVRPETLVGKWIPNVTGTPFAIDHDYLQRVACLTGSARLQALATELVP</sequence>
<dbReference type="Gene3D" id="6.10.60.10">
    <property type="match status" value="1"/>
</dbReference>
<dbReference type="Gene3D" id="3.30.1120.100">
    <property type="match status" value="1"/>
</dbReference>
<dbReference type="GO" id="GO:0004312">
    <property type="term" value="F:fatty acid synthase activity"/>
    <property type="evidence" value="ECO:0007669"/>
    <property type="project" value="InterPro"/>
</dbReference>
<dbReference type="Gene3D" id="3.30.70.3330">
    <property type="match status" value="1"/>
</dbReference>
<dbReference type="AlphaFoldDB" id="A0A2K3QG65"/>
<dbReference type="InterPro" id="IPR013565">
    <property type="entry name" value="Fas1/AflB-like_central"/>
</dbReference>
<keyword evidence="3" id="KW-0521">NADP</keyword>
<dbReference type="SUPFAM" id="SSF52151">
    <property type="entry name" value="FabD/lysophospholipase-like"/>
    <property type="match status" value="1"/>
</dbReference>
<gene>
    <name evidence="6" type="ORF">TCAP_03542</name>
</gene>
<dbReference type="GO" id="GO:0006633">
    <property type="term" value="P:fatty acid biosynthetic process"/>
    <property type="evidence" value="ECO:0007669"/>
    <property type="project" value="InterPro"/>
</dbReference>